<dbReference type="EMBL" id="LVVZ01000014">
    <property type="protein sequence ID" value="OKL44187.1"/>
    <property type="molecule type" value="Genomic_DNA"/>
</dbReference>
<dbReference type="PANTHER" id="PTHR43333">
    <property type="entry name" value="2-HACID_DH_C DOMAIN-CONTAINING PROTEIN"/>
    <property type="match status" value="1"/>
</dbReference>
<keyword evidence="5" id="KW-1185">Reference proteome</keyword>
<dbReference type="InterPro" id="IPR006140">
    <property type="entry name" value="D-isomer_DH_NAD-bd"/>
</dbReference>
<dbReference type="InterPro" id="IPR036291">
    <property type="entry name" value="NAD(P)-bd_dom_sf"/>
</dbReference>
<dbReference type="Proteomes" id="UP000185783">
    <property type="component" value="Unassembled WGS sequence"/>
</dbReference>
<dbReference type="AlphaFoldDB" id="A0A1U7JHJ3"/>
<keyword evidence="4" id="KW-0670">Pyruvate</keyword>
<dbReference type="CDD" id="cd12164">
    <property type="entry name" value="GDH_like_2"/>
    <property type="match status" value="1"/>
</dbReference>
<keyword evidence="1" id="KW-0560">Oxidoreductase</keyword>
<evidence type="ECO:0000259" key="3">
    <source>
        <dbReference type="Pfam" id="PF02826"/>
    </source>
</evidence>
<dbReference type="Pfam" id="PF02826">
    <property type="entry name" value="2-Hacid_dh_C"/>
    <property type="match status" value="1"/>
</dbReference>
<dbReference type="Gene3D" id="3.40.50.720">
    <property type="entry name" value="NAD(P)-binding Rossmann-like Domain"/>
    <property type="match status" value="2"/>
</dbReference>
<dbReference type="GO" id="GO:0051287">
    <property type="term" value="F:NAD binding"/>
    <property type="evidence" value="ECO:0007669"/>
    <property type="project" value="InterPro"/>
</dbReference>
<evidence type="ECO:0000256" key="1">
    <source>
        <dbReference type="ARBA" id="ARBA00023002"/>
    </source>
</evidence>
<evidence type="ECO:0000313" key="5">
    <source>
        <dbReference type="Proteomes" id="UP000185783"/>
    </source>
</evidence>
<protein>
    <submittedName>
        <fullName evidence="4">Glyoxylate/hydroxypyruvate reductase A</fullName>
    </submittedName>
</protein>
<dbReference type="GO" id="GO:0016491">
    <property type="term" value="F:oxidoreductase activity"/>
    <property type="evidence" value="ECO:0007669"/>
    <property type="project" value="UniProtKB-KW"/>
</dbReference>
<keyword evidence="2" id="KW-0520">NAD</keyword>
<proteinExistence type="predicted"/>
<dbReference type="RefSeq" id="WP_028481785.1">
    <property type="nucleotide sequence ID" value="NZ_LVVZ01000014.1"/>
</dbReference>
<evidence type="ECO:0000313" key="4">
    <source>
        <dbReference type="EMBL" id="OKL44187.1"/>
    </source>
</evidence>
<gene>
    <name evidence="4" type="ORF">A3843_07125</name>
</gene>
<comment type="caution">
    <text evidence="4">The sequence shown here is derived from an EMBL/GenBank/DDBJ whole genome shotgun (WGS) entry which is preliminary data.</text>
</comment>
<accession>A0A1U7JHJ3</accession>
<dbReference type="STRING" id="197461.A3843_07125"/>
<organism evidence="4 5">
    <name type="scientific">Pseudovibrio exalbescens</name>
    <dbReference type="NCBI Taxonomy" id="197461"/>
    <lineage>
        <taxon>Bacteria</taxon>
        <taxon>Pseudomonadati</taxon>
        <taxon>Pseudomonadota</taxon>
        <taxon>Alphaproteobacteria</taxon>
        <taxon>Hyphomicrobiales</taxon>
        <taxon>Stappiaceae</taxon>
        <taxon>Pseudovibrio</taxon>
    </lineage>
</organism>
<sequence length="314" mass="34309">MSIVIAVTNFNAEAWADRMKVRLPDHSVQIWKKGEPLDGKVDYMLAWKPDPSAFDEVPQPKVVFSLGAGVDHLIKMPNLPEAPLVRIVDPSLTTRMTEWVVFQVLLHHRNHLTYDAQQAEHLWKAHAQPQASKVRVGLLGLGELGGDAARALARIGFQVAGWSRRSKVIEGVKCYAGEDRFEEFLQGTDILVNLLPLTPDTKGLVDRAVLSKLAKNGVHGAPVYINAGRGATQNEADIAEMLTSGALRGASLDVFETEPLAEDSPLWDAPGCVITPHVAAESDPEALSDYIAGQIRGYEQGLPLQNVVDRKTGY</sequence>
<reference evidence="4 5" key="1">
    <citation type="submission" date="2016-03" db="EMBL/GenBank/DDBJ databases">
        <title>Genome sequence of Nesiotobacter sp. nov., a moderately halophilic alphaproteobacterium isolated from the Yellow Sea, China.</title>
        <authorList>
            <person name="Zhang G."/>
            <person name="Zhang R."/>
        </authorList>
    </citation>
    <scope>NUCLEOTIDE SEQUENCE [LARGE SCALE GENOMIC DNA]</scope>
    <source>
        <strain evidence="4 5">WB1-6</strain>
    </source>
</reference>
<dbReference type="SUPFAM" id="SSF51735">
    <property type="entry name" value="NAD(P)-binding Rossmann-fold domains"/>
    <property type="match status" value="1"/>
</dbReference>
<name>A0A1U7JHJ3_9HYPH</name>
<feature type="domain" description="D-isomer specific 2-hydroxyacid dehydrogenase NAD-binding" evidence="3">
    <location>
        <begin position="103"/>
        <end position="279"/>
    </location>
</feature>
<dbReference type="PANTHER" id="PTHR43333:SF1">
    <property type="entry name" value="D-ISOMER SPECIFIC 2-HYDROXYACID DEHYDROGENASE NAD-BINDING DOMAIN-CONTAINING PROTEIN"/>
    <property type="match status" value="1"/>
</dbReference>
<evidence type="ECO:0000256" key="2">
    <source>
        <dbReference type="ARBA" id="ARBA00023027"/>
    </source>
</evidence>